<dbReference type="InterPro" id="IPR001752">
    <property type="entry name" value="Kinesin_motor_dom"/>
</dbReference>
<dbReference type="InterPro" id="IPR036961">
    <property type="entry name" value="Kinesin_motor_dom_sf"/>
</dbReference>
<protein>
    <submittedName>
        <fullName evidence="4">Kinesin-like protein kin-4c</fullName>
    </submittedName>
</protein>
<keyword evidence="1" id="KW-0505">Motor protein</keyword>
<dbReference type="Pfam" id="PF00225">
    <property type="entry name" value="Kinesin"/>
    <property type="match status" value="1"/>
</dbReference>
<comment type="caution">
    <text evidence="4">The sequence shown here is derived from an EMBL/GenBank/DDBJ whole genome shotgun (WGS) entry which is preliminary data.</text>
</comment>
<dbReference type="EMBL" id="PKMF04000074">
    <property type="protein sequence ID" value="KAK7852626.1"/>
    <property type="molecule type" value="Genomic_DNA"/>
</dbReference>
<dbReference type="PANTHER" id="PTHR47969">
    <property type="entry name" value="CHROMOSOME-ASSOCIATED KINESIN KIF4A-RELATED"/>
    <property type="match status" value="1"/>
</dbReference>
<proteinExistence type="inferred from homology"/>
<dbReference type="Gene3D" id="3.40.850.10">
    <property type="entry name" value="Kinesin motor domain"/>
    <property type="match status" value="1"/>
</dbReference>
<dbReference type="GO" id="GO:0003777">
    <property type="term" value="F:microtubule motor activity"/>
    <property type="evidence" value="ECO:0007669"/>
    <property type="project" value="InterPro"/>
</dbReference>
<dbReference type="GO" id="GO:0007052">
    <property type="term" value="P:mitotic spindle organization"/>
    <property type="evidence" value="ECO:0007669"/>
    <property type="project" value="TreeGrafter"/>
</dbReference>
<accession>A0AAW0LNY3</accession>
<dbReference type="GO" id="GO:0005875">
    <property type="term" value="C:microtubule associated complex"/>
    <property type="evidence" value="ECO:0007669"/>
    <property type="project" value="TreeGrafter"/>
</dbReference>
<sequence>MENSEVRSSQRVRFAVIIRPLTTSELLVGCIDCISVVQVDSQYFAFDYVYGGSTSSPSSALYDDCVSPLADALFNGHNATVLAYGQMGSGKLYTMRTNYSREGSNVGVIPKRVEVMKDSAEFVIRVSFIEVLLDEVNDLLVPNLPKGAALLKLARVPIQTRKTVNGITVAGVTETEVRTKEEMAKHLSHGSHSCHWEY</sequence>
<dbReference type="Proteomes" id="UP000237347">
    <property type="component" value="Unassembled WGS sequence"/>
</dbReference>
<comment type="similarity">
    <text evidence="2">Belongs to the TRAFAC class myosin-kinesin ATPase superfamily. Kinesin family.</text>
</comment>
<name>A0AAW0LNY3_QUESU</name>
<organism evidence="4 5">
    <name type="scientific">Quercus suber</name>
    <name type="common">Cork oak</name>
    <dbReference type="NCBI Taxonomy" id="58331"/>
    <lineage>
        <taxon>Eukaryota</taxon>
        <taxon>Viridiplantae</taxon>
        <taxon>Streptophyta</taxon>
        <taxon>Embryophyta</taxon>
        <taxon>Tracheophyta</taxon>
        <taxon>Spermatophyta</taxon>
        <taxon>Magnoliopsida</taxon>
        <taxon>eudicotyledons</taxon>
        <taxon>Gunneridae</taxon>
        <taxon>Pentapetalae</taxon>
        <taxon>rosids</taxon>
        <taxon>fabids</taxon>
        <taxon>Fagales</taxon>
        <taxon>Fagaceae</taxon>
        <taxon>Quercus</taxon>
    </lineage>
</organism>
<dbReference type="PANTHER" id="PTHR47969:SF6">
    <property type="entry name" value="KINESIN-LIKE PROTEIN KIN-4C"/>
    <property type="match status" value="1"/>
</dbReference>
<feature type="domain" description="Kinesin motor" evidence="3">
    <location>
        <begin position="11"/>
        <end position="198"/>
    </location>
</feature>
<dbReference type="GO" id="GO:0051231">
    <property type="term" value="P:spindle elongation"/>
    <property type="evidence" value="ECO:0007669"/>
    <property type="project" value="TreeGrafter"/>
</dbReference>
<reference evidence="4 5" key="1">
    <citation type="journal article" date="2018" name="Sci. Data">
        <title>The draft genome sequence of cork oak.</title>
        <authorList>
            <person name="Ramos A.M."/>
            <person name="Usie A."/>
            <person name="Barbosa P."/>
            <person name="Barros P.M."/>
            <person name="Capote T."/>
            <person name="Chaves I."/>
            <person name="Simoes F."/>
            <person name="Abreu I."/>
            <person name="Carrasquinho I."/>
            <person name="Faro C."/>
            <person name="Guimaraes J.B."/>
            <person name="Mendonca D."/>
            <person name="Nobrega F."/>
            <person name="Rodrigues L."/>
            <person name="Saibo N.J.M."/>
            <person name="Varela M.C."/>
            <person name="Egas C."/>
            <person name="Matos J."/>
            <person name="Miguel C.M."/>
            <person name="Oliveira M.M."/>
            <person name="Ricardo C.P."/>
            <person name="Goncalves S."/>
        </authorList>
    </citation>
    <scope>NUCLEOTIDE SEQUENCE [LARGE SCALE GENOMIC DNA]</scope>
    <source>
        <strain evidence="5">cv. HL8</strain>
    </source>
</reference>
<gene>
    <name evidence="4" type="primary">KIN4C_9</name>
    <name evidence="4" type="ORF">CFP56_038546</name>
</gene>
<dbReference type="SUPFAM" id="SSF52540">
    <property type="entry name" value="P-loop containing nucleoside triphosphate hydrolases"/>
    <property type="match status" value="1"/>
</dbReference>
<dbReference type="GO" id="GO:0008017">
    <property type="term" value="F:microtubule binding"/>
    <property type="evidence" value="ECO:0007669"/>
    <property type="project" value="InterPro"/>
</dbReference>
<evidence type="ECO:0000259" key="3">
    <source>
        <dbReference type="PROSITE" id="PS50067"/>
    </source>
</evidence>
<evidence type="ECO:0000256" key="2">
    <source>
        <dbReference type="PROSITE-ProRule" id="PRU00283"/>
    </source>
</evidence>
<evidence type="ECO:0000256" key="1">
    <source>
        <dbReference type="ARBA" id="ARBA00023175"/>
    </source>
</evidence>
<dbReference type="GO" id="GO:0007018">
    <property type="term" value="P:microtubule-based movement"/>
    <property type="evidence" value="ECO:0007669"/>
    <property type="project" value="InterPro"/>
</dbReference>
<dbReference type="GO" id="GO:0005524">
    <property type="term" value="F:ATP binding"/>
    <property type="evidence" value="ECO:0007669"/>
    <property type="project" value="InterPro"/>
</dbReference>
<evidence type="ECO:0000313" key="4">
    <source>
        <dbReference type="EMBL" id="KAK7852626.1"/>
    </source>
</evidence>
<dbReference type="PROSITE" id="PS50067">
    <property type="entry name" value="KINESIN_MOTOR_2"/>
    <property type="match status" value="1"/>
</dbReference>
<dbReference type="InterPro" id="IPR027640">
    <property type="entry name" value="Kinesin-like_fam"/>
</dbReference>
<keyword evidence="5" id="KW-1185">Reference proteome</keyword>
<dbReference type="AlphaFoldDB" id="A0AAW0LNY3"/>
<comment type="caution">
    <text evidence="2">Lacks conserved residue(s) required for the propagation of feature annotation.</text>
</comment>
<evidence type="ECO:0000313" key="5">
    <source>
        <dbReference type="Proteomes" id="UP000237347"/>
    </source>
</evidence>
<dbReference type="InterPro" id="IPR027417">
    <property type="entry name" value="P-loop_NTPase"/>
</dbReference>
<dbReference type="SMART" id="SM00129">
    <property type="entry name" value="KISc"/>
    <property type="match status" value="1"/>
</dbReference>